<keyword evidence="3" id="KW-1185">Reference proteome</keyword>
<feature type="transmembrane region" description="Helical" evidence="1">
    <location>
        <begin position="197"/>
        <end position="217"/>
    </location>
</feature>
<accession>A0A397SB25</accession>
<evidence type="ECO:0000256" key="1">
    <source>
        <dbReference type="SAM" id="Phobius"/>
    </source>
</evidence>
<keyword evidence="1" id="KW-0812">Transmembrane</keyword>
<dbReference type="AlphaFoldDB" id="A0A397SB25"/>
<organism evidence="2 3">
    <name type="scientific">Glomus cerebriforme</name>
    <dbReference type="NCBI Taxonomy" id="658196"/>
    <lineage>
        <taxon>Eukaryota</taxon>
        <taxon>Fungi</taxon>
        <taxon>Fungi incertae sedis</taxon>
        <taxon>Mucoromycota</taxon>
        <taxon>Glomeromycotina</taxon>
        <taxon>Glomeromycetes</taxon>
        <taxon>Glomerales</taxon>
        <taxon>Glomeraceae</taxon>
        <taxon>Glomus</taxon>
    </lineage>
</organism>
<reference evidence="2 3" key="1">
    <citation type="submission" date="2018-06" db="EMBL/GenBank/DDBJ databases">
        <title>Comparative genomics reveals the genomic features of Rhizophagus irregularis, R. cerebriforme, R. diaphanum and Gigaspora rosea, and their symbiotic lifestyle signature.</title>
        <authorList>
            <person name="Morin E."/>
            <person name="San Clemente H."/>
            <person name="Chen E.C.H."/>
            <person name="De La Providencia I."/>
            <person name="Hainaut M."/>
            <person name="Kuo A."/>
            <person name="Kohler A."/>
            <person name="Murat C."/>
            <person name="Tang N."/>
            <person name="Roy S."/>
            <person name="Loubradou J."/>
            <person name="Henrissat B."/>
            <person name="Grigoriev I.V."/>
            <person name="Corradi N."/>
            <person name="Roux C."/>
            <person name="Martin F.M."/>
        </authorList>
    </citation>
    <scope>NUCLEOTIDE SEQUENCE [LARGE SCALE GENOMIC DNA]</scope>
    <source>
        <strain evidence="2 3">DAOM 227022</strain>
    </source>
</reference>
<keyword evidence="1" id="KW-1133">Transmembrane helix</keyword>
<evidence type="ECO:0000313" key="3">
    <source>
        <dbReference type="Proteomes" id="UP000265703"/>
    </source>
</evidence>
<keyword evidence="1" id="KW-0472">Membrane</keyword>
<name>A0A397SB25_9GLOM</name>
<sequence>MIFKRKLRFSFVDSTISTIIFMLLLLANLIEAQHKLGIAQLNPQSSWYTCSASNTNYIAYNVTVLPDNKDSTPDFGQSSPGWPLSLNGPPGVIVITTNSTEMLEYLNPDGMIAWYYSNYSCIDAPVTSCIKATNDSRLSNNTVQCLGITNPNSHPVSCGIEVNFNVPTGAADTTDIINSNNSNSGSTNTSSLAFTNIPIISLIYFMIILWTFIFIYIEGNF</sequence>
<gene>
    <name evidence="2" type="ORF">C1645_787849</name>
</gene>
<dbReference type="OrthoDB" id="2362423at2759"/>
<evidence type="ECO:0000313" key="2">
    <source>
        <dbReference type="EMBL" id="RIA82682.1"/>
    </source>
</evidence>
<proteinExistence type="predicted"/>
<dbReference type="EMBL" id="QKYT01000642">
    <property type="protein sequence ID" value="RIA82682.1"/>
    <property type="molecule type" value="Genomic_DNA"/>
</dbReference>
<comment type="caution">
    <text evidence="2">The sequence shown here is derived from an EMBL/GenBank/DDBJ whole genome shotgun (WGS) entry which is preliminary data.</text>
</comment>
<protein>
    <submittedName>
        <fullName evidence="2">Uncharacterized protein</fullName>
    </submittedName>
</protein>
<dbReference type="Proteomes" id="UP000265703">
    <property type="component" value="Unassembled WGS sequence"/>
</dbReference>